<dbReference type="Proteomes" id="UP000289886">
    <property type="component" value="Unassembled WGS sequence"/>
</dbReference>
<accession>A0A662YXR1</accession>
<feature type="compositionally biased region" description="Basic and acidic residues" evidence="1">
    <location>
        <begin position="224"/>
        <end position="234"/>
    </location>
</feature>
<evidence type="ECO:0000313" key="4">
    <source>
        <dbReference type="Proteomes" id="UP000289886"/>
    </source>
</evidence>
<dbReference type="Gene3D" id="3.30.420.10">
    <property type="entry name" value="Ribonuclease H-like superfamily/Ribonuclease H"/>
    <property type="match status" value="1"/>
</dbReference>
<dbReference type="InterPro" id="IPR001584">
    <property type="entry name" value="Integrase_cat-core"/>
</dbReference>
<comment type="caution">
    <text evidence="3">The sequence shown here is derived from an EMBL/GenBank/DDBJ whole genome shotgun (WGS) entry which is preliminary data.</text>
</comment>
<feature type="domain" description="Integrase catalytic" evidence="2">
    <location>
        <begin position="116"/>
        <end position="232"/>
    </location>
</feature>
<protein>
    <submittedName>
        <fullName evidence="3">SCAN domain-containing protein 3</fullName>
    </submittedName>
</protein>
<evidence type="ECO:0000313" key="3">
    <source>
        <dbReference type="EMBL" id="RXN00644.1"/>
    </source>
</evidence>
<reference evidence="3 4" key="1">
    <citation type="submission" date="2019-01" db="EMBL/GenBank/DDBJ databases">
        <title>Draft Genome and Complete Hox-Cluster Characterization of the Sterlet Sturgeon (Acipenser ruthenus).</title>
        <authorList>
            <person name="Wei Q."/>
        </authorList>
    </citation>
    <scope>NUCLEOTIDE SEQUENCE [LARGE SCALE GENOMIC DNA]</scope>
    <source>
        <strain evidence="3">WHYD16114868_AA</strain>
        <tissue evidence="3">Blood</tissue>
    </source>
</reference>
<sequence length="319" mass="35781">MSDETYDVILKALKGEFNVPVAQRSRTQRAALVRLWRNRQLYALSEDGQAITFAGKLVAKKSTIPTLVNRVLDETKGSGARKVNIHLTEEYSGISRASVQGTLDRSRRYHLHKMIFGNKPIPKSIKAKAVQDLHQIDFLDMGKWRVSHGQATYRYILTIVDVFSRYIWLRPLKSKHSAEIAKHLEDIYSEHGPPKILQHDQGKEFKGAVRKLMESLQAIQEAERHRLSFRKPDRTPTGVDPQPGPLADPEPGLQVDLEPYLLANPEPGPVADLEPGPLAHPEPGPLANPEDQSMANPLVDMVVNPDNEHGAQYLPSEIL</sequence>
<dbReference type="PANTHER" id="PTHR46585:SF1">
    <property type="entry name" value="CHROMO DOMAIN-CONTAINING PROTEIN"/>
    <property type="match status" value="1"/>
</dbReference>
<proteinExistence type="predicted"/>
<dbReference type="AlphaFoldDB" id="A0A662YXR1"/>
<evidence type="ECO:0000259" key="2">
    <source>
        <dbReference type="PROSITE" id="PS50994"/>
    </source>
</evidence>
<dbReference type="GO" id="GO:0003676">
    <property type="term" value="F:nucleic acid binding"/>
    <property type="evidence" value="ECO:0007669"/>
    <property type="project" value="InterPro"/>
</dbReference>
<dbReference type="GO" id="GO:0015074">
    <property type="term" value="P:DNA integration"/>
    <property type="evidence" value="ECO:0007669"/>
    <property type="project" value="InterPro"/>
</dbReference>
<name>A0A662YXR1_ACIRT</name>
<dbReference type="Pfam" id="PF00665">
    <property type="entry name" value="rve"/>
    <property type="match status" value="1"/>
</dbReference>
<keyword evidence="4" id="KW-1185">Reference proteome</keyword>
<gene>
    <name evidence="3" type="ORF">EOD39_8986</name>
</gene>
<evidence type="ECO:0000256" key="1">
    <source>
        <dbReference type="SAM" id="MobiDB-lite"/>
    </source>
</evidence>
<dbReference type="EMBL" id="SCEB01000148">
    <property type="protein sequence ID" value="RXN00644.1"/>
    <property type="molecule type" value="Genomic_DNA"/>
</dbReference>
<dbReference type="PROSITE" id="PS50994">
    <property type="entry name" value="INTEGRASE"/>
    <property type="match status" value="1"/>
</dbReference>
<feature type="region of interest" description="Disordered" evidence="1">
    <location>
        <begin position="224"/>
        <end position="319"/>
    </location>
</feature>
<dbReference type="InterPro" id="IPR036397">
    <property type="entry name" value="RNaseH_sf"/>
</dbReference>
<dbReference type="SUPFAM" id="SSF53098">
    <property type="entry name" value="Ribonuclease H-like"/>
    <property type="match status" value="1"/>
</dbReference>
<dbReference type="InterPro" id="IPR012337">
    <property type="entry name" value="RNaseH-like_sf"/>
</dbReference>
<organism evidence="3 4">
    <name type="scientific">Acipenser ruthenus</name>
    <name type="common">Sterlet sturgeon</name>
    <dbReference type="NCBI Taxonomy" id="7906"/>
    <lineage>
        <taxon>Eukaryota</taxon>
        <taxon>Metazoa</taxon>
        <taxon>Chordata</taxon>
        <taxon>Craniata</taxon>
        <taxon>Vertebrata</taxon>
        <taxon>Euteleostomi</taxon>
        <taxon>Actinopterygii</taxon>
        <taxon>Chondrostei</taxon>
        <taxon>Acipenseriformes</taxon>
        <taxon>Acipenseridae</taxon>
        <taxon>Acipenser</taxon>
    </lineage>
</organism>
<dbReference type="PANTHER" id="PTHR46585">
    <property type="entry name" value="INTEGRASE CORE DOMAIN CONTAINING PROTEIN"/>
    <property type="match status" value="1"/>
</dbReference>